<sequence length="109" mass="11789">MDADKDEEYDRKNAVLVVSLFLGSGLPAATSRLEESGGKEIAPKSAGKELISVVNRGALGYSAETRLPLNPILLALSPPCVRILAHQAYFIARSLYVASPFCRLIEMLI</sequence>
<dbReference type="Proteomes" id="UP001642483">
    <property type="component" value="Unassembled WGS sequence"/>
</dbReference>
<evidence type="ECO:0000313" key="1">
    <source>
        <dbReference type="EMBL" id="CAK8687222.1"/>
    </source>
</evidence>
<accession>A0ABP0G7M1</accession>
<organism evidence="1 2">
    <name type="scientific">Clavelina lepadiformis</name>
    <name type="common">Light-bulb sea squirt</name>
    <name type="synonym">Ascidia lepadiformis</name>
    <dbReference type="NCBI Taxonomy" id="159417"/>
    <lineage>
        <taxon>Eukaryota</taxon>
        <taxon>Metazoa</taxon>
        <taxon>Chordata</taxon>
        <taxon>Tunicata</taxon>
        <taxon>Ascidiacea</taxon>
        <taxon>Aplousobranchia</taxon>
        <taxon>Clavelinidae</taxon>
        <taxon>Clavelina</taxon>
    </lineage>
</organism>
<reference evidence="1 2" key="1">
    <citation type="submission" date="2024-02" db="EMBL/GenBank/DDBJ databases">
        <authorList>
            <person name="Daric V."/>
            <person name="Darras S."/>
        </authorList>
    </citation>
    <scope>NUCLEOTIDE SEQUENCE [LARGE SCALE GENOMIC DNA]</scope>
</reference>
<comment type="caution">
    <text evidence="1">The sequence shown here is derived from an EMBL/GenBank/DDBJ whole genome shotgun (WGS) entry which is preliminary data.</text>
</comment>
<evidence type="ECO:0000313" key="2">
    <source>
        <dbReference type="Proteomes" id="UP001642483"/>
    </source>
</evidence>
<name>A0ABP0G7M1_CLALP</name>
<dbReference type="EMBL" id="CAWYQH010000104">
    <property type="protein sequence ID" value="CAK8687222.1"/>
    <property type="molecule type" value="Genomic_DNA"/>
</dbReference>
<proteinExistence type="predicted"/>
<gene>
    <name evidence="1" type="ORF">CVLEPA_LOCUS19300</name>
</gene>
<protein>
    <submittedName>
        <fullName evidence="1">Uncharacterized protein</fullName>
    </submittedName>
</protein>
<keyword evidence="2" id="KW-1185">Reference proteome</keyword>